<gene>
    <name evidence="8" type="ORF">B7P43_G16442</name>
</gene>
<dbReference type="EMBL" id="NEVH01013984">
    <property type="protein sequence ID" value="PNF27951.1"/>
    <property type="molecule type" value="Genomic_DNA"/>
</dbReference>
<evidence type="ECO:0000256" key="1">
    <source>
        <dbReference type="ARBA" id="ARBA00004604"/>
    </source>
</evidence>
<keyword evidence="2 5" id="KW-0853">WD repeat</keyword>
<feature type="repeat" description="WD" evidence="5">
    <location>
        <begin position="374"/>
        <end position="406"/>
    </location>
</feature>
<keyword evidence="6" id="KW-0175">Coiled coil</keyword>
<dbReference type="Gene3D" id="2.130.10.10">
    <property type="entry name" value="YVTN repeat-like/Quinoprotein amine dehydrogenase"/>
    <property type="match status" value="4"/>
</dbReference>
<keyword evidence="4" id="KW-0539">Nucleus</keyword>
<dbReference type="FunFam" id="2.130.10.10:FF:000230">
    <property type="entry name" value="Transducin beta-like protein 3"/>
    <property type="match status" value="1"/>
</dbReference>
<keyword evidence="9" id="KW-1185">Reference proteome</keyword>
<name>A0A2J7QH90_9NEOP</name>
<feature type="repeat" description="WD" evidence="5">
    <location>
        <begin position="60"/>
        <end position="101"/>
    </location>
</feature>
<dbReference type="GO" id="GO:0032040">
    <property type="term" value="C:small-subunit processome"/>
    <property type="evidence" value="ECO:0007669"/>
    <property type="project" value="InterPro"/>
</dbReference>
<dbReference type="InterPro" id="IPR036322">
    <property type="entry name" value="WD40_repeat_dom_sf"/>
</dbReference>
<protein>
    <submittedName>
        <fullName evidence="8">Transducin beta-like protein 3</fullName>
    </submittedName>
</protein>
<dbReference type="SMART" id="SM00320">
    <property type="entry name" value="WD40"/>
    <property type="match status" value="11"/>
</dbReference>
<dbReference type="InterPro" id="IPR013934">
    <property type="entry name" value="Utp13_C"/>
</dbReference>
<dbReference type="STRING" id="105785.A0A2J7QH90"/>
<feature type="repeat" description="WD" evidence="5">
    <location>
        <begin position="473"/>
        <end position="507"/>
    </location>
</feature>
<dbReference type="GO" id="GO:0000480">
    <property type="term" value="P:endonucleolytic cleavage in 5'-ETS of tricistronic rRNA transcript (SSU-rRNA, 5.8S rRNA, LSU-rRNA)"/>
    <property type="evidence" value="ECO:0007669"/>
    <property type="project" value="TreeGrafter"/>
</dbReference>
<feature type="repeat" description="WD" evidence="5">
    <location>
        <begin position="599"/>
        <end position="630"/>
    </location>
</feature>
<feature type="coiled-coil region" evidence="6">
    <location>
        <begin position="631"/>
        <end position="661"/>
    </location>
</feature>
<dbReference type="PANTHER" id="PTHR19854">
    <property type="entry name" value="TRANSDUCIN BETA-LIKE 3"/>
    <property type="match status" value="1"/>
</dbReference>
<dbReference type="CDD" id="cd00200">
    <property type="entry name" value="WD40"/>
    <property type="match status" value="1"/>
</dbReference>
<dbReference type="PROSITE" id="PS50294">
    <property type="entry name" value="WD_REPEATS_REGION"/>
    <property type="match status" value="7"/>
</dbReference>
<dbReference type="InterPro" id="IPR001680">
    <property type="entry name" value="WD40_rpt"/>
</dbReference>
<sequence>MGSRKLKEAFEVDSKYGAFYTGGQVQWTSDGQKLLCQCGGVVKVLDIEQGRVTTSVGVNEEDSEDTINTFSLSPDNEKIISNHRSGLLKLWNWRDGSLVKQWKSIHKGPVSQLAFSKDGVLLASGGTDSSIRIWDLQHQACTHNLRGAQGVISVVQFYSNMVFAAGDDAVIRAWNYSTGRQQLALSGHFSKVTALVFHEDTNQLLSCGRDRVIILWDLPSGTTVRTLPVFEGLEGLVLLPPKFRLPGFKKKVKGGIHVAAAGERGVVRIWEVTEGLEVFTQSNSLVSKATEEGGLAIVQLLFNVERCSLAIISADHNIIIHQLATFVCEKQLVGFSDEVLDLALLGTGGCYLAVATNSTDIKLYNMKDMGCQLLRGHTDLVLTLAAAPSNPSLLLSGAKDNSVRLWLMDPESHAAKCVGVGSRHTLSVGSVALSQLSASFFLSVSQDLCLKLWKIPKKLNSDEVQILNVDVTEIAHDKDINSVSVSPNDKLIATGSQDKTAKLWSVEGLTLLGVLRGHRRGVWCVRFSPVDQVVLSSSADCTIKLWAVSDLTCVKTFEGHDSSVLRAEFISQGMQLITAGADGLLKLWNIKTSECMTTLDDHDGRIWALAVSRDESLLISGGSDSNLVLWRDVTEKRREEAEEARQKLILEEQELANLVKSDQLLSALKLALTLDRPLQVLRIIQEVLKQGQEGLQDTVRQLESDQKAALLKNATVWNCNSKNCHPAQLVISILLDDLSSGDLKIQAFSNMLEGTLPYTERHFKRLTQLLQDLHLLQFTAACMQPQLQGGGSVLK</sequence>
<dbReference type="GO" id="GO:0000472">
    <property type="term" value="P:endonucleolytic cleavage to generate mature 5'-end of SSU-rRNA from (SSU-rRNA, 5.8S rRNA, LSU-rRNA)"/>
    <property type="evidence" value="ECO:0007669"/>
    <property type="project" value="TreeGrafter"/>
</dbReference>
<dbReference type="PRINTS" id="PR00320">
    <property type="entry name" value="GPROTEINBRPT"/>
</dbReference>
<feature type="repeat" description="WD" evidence="5">
    <location>
        <begin position="557"/>
        <end position="598"/>
    </location>
</feature>
<accession>A0A2J7QH90</accession>
<dbReference type="PANTHER" id="PTHR19854:SF15">
    <property type="entry name" value="TRANSDUCIN BETA-LIKE PROTEIN 3"/>
    <property type="match status" value="1"/>
</dbReference>
<dbReference type="PROSITE" id="PS00678">
    <property type="entry name" value="WD_REPEATS_1"/>
    <property type="match status" value="3"/>
</dbReference>
<evidence type="ECO:0000313" key="8">
    <source>
        <dbReference type="EMBL" id="PNF27951.1"/>
    </source>
</evidence>
<feature type="repeat" description="WD" evidence="5">
    <location>
        <begin position="185"/>
        <end position="226"/>
    </location>
</feature>
<dbReference type="Proteomes" id="UP000235965">
    <property type="component" value="Unassembled WGS sequence"/>
</dbReference>
<dbReference type="InParanoid" id="A0A2J7QH90"/>
<feature type="repeat" description="WD" evidence="5">
    <location>
        <begin position="145"/>
        <end position="184"/>
    </location>
</feature>
<evidence type="ECO:0000259" key="7">
    <source>
        <dbReference type="Pfam" id="PF08625"/>
    </source>
</evidence>
<evidence type="ECO:0000256" key="4">
    <source>
        <dbReference type="ARBA" id="ARBA00023242"/>
    </source>
</evidence>
<dbReference type="GO" id="GO:0034511">
    <property type="term" value="F:U3 snoRNA binding"/>
    <property type="evidence" value="ECO:0007669"/>
    <property type="project" value="TreeGrafter"/>
</dbReference>
<dbReference type="OrthoDB" id="5414888at2759"/>
<dbReference type="Pfam" id="PF00400">
    <property type="entry name" value="WD40"/>
    <property type="match status" value="7"/>
</dbReference>
<reference evidence="8 9" key="1">
    <citation type="submission" date="2017-12" db="EMBL/GenBank/DDBJ databases">
        <title>Hemimetabolous genomes reveal molecular basis of termite eusociality.</title>
        <authorList>
            <person name="Harrison M.C."/>
            <person name="Jongepier E."/>
            <person name="Robertson H.M."/>
            <person name="Arning N."/>
            <person name="Bitard-Feildel T."/>
            <person name="Chao H."/>
            <person name="Childers C.P."/>
            <person name="Dinh H."/>
            <person name="Doddapaneni H."/>
            <person name="Dugan S."/>
            <person name="Gowin J."/>
            <person name="Greiner C."/>
            <person name="Han Y."/>
            <person name="Hu H."/>
            <person name="Hughes D.S.T."/>
            <person name="Huylmans A.-K."/>
            <person name="Kemena C."/>
            <person name="Kremer L.P.M."/>
            <person name="Lee S.L."/>
            <person name="Lopez-Ezquerra A."/>
            <person name="Mallet L."/>
            <person name="Monroy-Kuhn J.M."/>
            <person name="Moser A."/>
            <person name="Murali S.C."/>
            <person name="Muzny D.M."/>
            <person name="Otani S."/>
            <person name="Piulachs M.-D."/>
            <person name="Poelchau M."/>
            <person name="Qu J."/>
            <person name="Schaub F."/>
            <person name="Wada-Katsumata A."/>
            <person name="Worley K.C."/>
            <person name="Xie Q."/>
            <person name="Ylla G."/>
            <person name="Poulsen M."/>
            <person name="Gibbs R.A."/>
            <person name="Schal C."/>
            <person name="Richards S."/>
            <person name="Belles X."/>
            <person name="Korb J."/>
            <person name="Bornberg-Bauer E."/>
        </authorList>
    </citation>
    <scope>NUCLEOTIDE SEQUENCE [LARGE SCALE GENOMIC DNA]</scope>
    <source>
        <tissue evidence="8">Whole body</tissue>
    </source>
</reference>
<dbReference type="FunCoup" id="A0A2J7QH90">
    <property type="interactions" value="1846"/>
</dbReference>
<evidence type="ECO:0000256" key="6">
    <source>
        <dbReference type="SAM" id="Coils"/>
    </source>
</evidence>
<feature type="repeat" description="WD" evidence="5">
    <location>
        <begin position="103"/>
        <end position="144"/>
    </location>
</feature>
<proteinExistence type="predicted"/>
<dbReference type="SUPFAM" id="SSF50978">
    <property type="entry name" value="WD40 repeat-like"/>
    <property type="match status" value="2"/>
</dbReference>
<feature type="domain" description="U3 small nucleolar RNA-associated protein 13 C-terminal" evidence="7">
    <location>
        <begin position="652"/>
        <end position="783"/>
    </location>
</feature>
<dbReference type="InterPro" id="IPR019775">
    <property type="entry name" value="WD40_repeat_CS"/>
</dbReference>
<dbReference type="AlphaFoldDB" id="A0A2J7QH90"/>
<evidence type="ECO:0000256" key="3">
    <source>
        <dbReference type="ARBA" id="ARBA00022737"/>
    </source>
</evidence>
<dbReference type="PROSITE" id="PS50082">
    <property type="entry name" value="WD_REPEATS_2"/>
    <property type="match status" value="9"/>
</dbReference>
<evidence type="ECO:0000313" key="9">
    <source>
        <dbReference type="Proteomes" id="UP000235965"/>
    </source>
</evidence>
<organism evidence="8 9">
    <name type="scientific">Cryptotermes secundus</name>
    <dbReference type="NCBI Taxonomy" id="105785"/>
    <lineage>
        <taxon>Eukaryota</taxon>
        <taxon>Metazoa</taxon>
        <taxon>Ecdysozoa</taxon>
        <taxon>Arthropoda</taxon>
        <taxon>Hexapoda</taxon>
        <taxon>Insecta</taxon>
        <taxon>Pterygota</taxon>
        <taxon>Neoptera</taxon>
        <taxon>Polyneoptera</taxon>
        <taxon>Dictyoptera</taxon>
        <taxon>Blattodea</taxon>
        <taxon>Blattoidea</taxon>
        <taxon>Termitoidae</taxon>
        <taxon>Kalotermitidae</taxon>
        <taxon>Cryptotermitinae</taxon>
        <taxon>Cryptotermes</taxon>
    </lineage>
</organism>
<dbReference type="GO" id="GO:0030686">
    <property type="term" value="C:90S preribosome"/>
    <property type="evidence" value="ECO:0007669"/>
    <property type="project" value="TreeGrafter"/>
</dbReference>
<dbReference type="InterPro" id="IPR020472">
    <property type="entry name" value="WD40_PAC1"/>
</dbReference>
<dbReference type="Pfam" id="PF08625">
    <property type="entry name" value="Utp13"/>
    <property type="match status" value="1"/>
</dbReference>
<dbReference type="InterPro" id="IPR015943">
    <property type="entry name" value="WD40/YVTN_repeat-like_dom_sf"/>
</dbReference>
<keyword evidence="3" id="KW-0677">Repeat</keyword>
<feature type="repeat" description="WD" evidence="5">
    <location>
        <begin position="515"/>
        <end position="556"/>
    </location>
</feature>
<dbReference type="EMBL" id="NEVH01013984">
    <property type="protein sequence ID" value="PNF27953.1"/>
    <property type="molecule type" value="Genomic_DNA"/>
</dbReference>
<comment type="subcellular location">
    <subcellularLocation>
        <location evidence="1">Nucleus</location>
        <location evidence="1">Nucleolus</location>
    </subcellularLocation>
</comment>
<evidence type="ECO:0000256" key="5">
    <source>
        <dbReference type="PROSITE-ProRule" id="PRU00221"/>
    </source>
</evidence>
<comment type="caution">
    <text evidence="8">The sequence shown here is derived from an EMBL/GenBank/DDBJ whole genome shotgun (WGS) entry which is preliminary data.</text>
</comment>
<evidence type="ECO:0000256" key="2">
    <source>
        <dbReference type="ARBA" id="ARBA00022574"/>
    </source>
</evidence>